<dbReference type="Gene3D" id="3.40.50.300">
    <property type="entry name" value="P-loop containing nucleotide triphosphate hydrolases"/>
    <property type="match status" value="1"/>
</dbReference>
<dbReference type="RefSeq" id="WP_142084811.1">
    <property type="nucleotide sequence ID" value="NZ_VFPT01000002.1"/>
</dbReference>
<dbReference type="PANTHER" id="PTHR13696">
    <property type="entry name" value="P-LOOP CONTAINING NUCLEOSIDE TRIPHOSPHATE HYDROLASE"/>
    <property type="match status" value="1"/>
</dbReference>
<dbReference type="EMBL" id="VFPT01000002">
    <property type="protein sequence ID" value="TQM90367.1"/>
    <property type="molecule type" value="Genomic_DNA"/>
</dbReference>
<accession>A0A543K5K9</accession>
<keyword evidence="2" id="KW-1185">Reference proteome</keyword>
<dbReference type="PIRSF" id="PIRSF009320">
    <property type="entry name" value="Nuc_binding_HP_1000"/>
    <property type="match status" value="1"/>
</dbReference>
<dbReference type="Proteomes" id="UP000320582">
    <property type="component" value="Unassembled WGS sequence"/>
</dbReference>
<dbReference type="SUPFAM" id="SSF52540">
    <property type="entry name" value="P-loop containing nucleoside triphosphate hydrolases"/>
    <property type="match status" value="1"/>
</dbReference>
<evidence type="ECO:0000313" key="1">
    <source>
        <dbReference type="EMBL" id="TQM90367.1"/>
    </source>
</evidence>
<dbReference type="OrthoDB" id="113462at2"/>
<name>A0A543K5K9_9RHOB</name>
<dbReference type="InterPro" id="IPR027417">
    <property type="entry name" value="P-loop_NTPase"/>
</dbReference>
<comment type="caution">
    <text evidence="1">The sequence shown here is derived from an EMBL/GenBank/DDBJ whole genome shotgun (WGS) entry which is preliminary data.</text>
</comment>
<dbReference type="InterPro" id="IPR050678">
    <property type="entry name" value="DNA_Partitioning_ATPase"/>
</dbReference>
<reference evidence="1 2" key="1">
    <citation type="submission" date="2019-06" db="EMBL/GenBank/DDBJ databases">
        <title>Genomic Encyclopedia of Archaeal and Bacterial Type Strains, Phase II (KMG-II): from individual species to whole genera.</title>
        <authorList>
            <person name="Goeker M."/>
        </authorList>
    </citation>
    <scope>NUCLEOTIDE SEQUENCE [LARGE SCALE GENOMIC DNA]</scope>
    <source>
        <strain evidence="1 2">DSM 18423</strain>
    </source>
</reference>
<dbReference type="InterPro" id="IPR009744">
    <property type="entry name" value="VirC1"/>
</dbReference>
<organism evidence="1 2">
    <name type="scientific">Roseinatronobacter monicus</name>
    <dbReference type="NCBI Taxonomy" id="393481"/>
    <lineage>
        <taxon>Bacteria</taxon>
        <taxon>Pseudomonadati</taxon>
        <taxon>Pseudomonadota</taxon>
        <taxon>Alphaproteobacteria</taxon>
        <taxon>Rhodobacterales</taxon>
        <taxon>Paracoccaceae</taxon>
        <taxon>Roseinatronobacter</taxon>
    </lineage>
</organism>
<dbReference type="CDD" id="cd02042">
    <property type="entry name" value="ParAB_family"/>
    <property type="match status" value="1"/>
</dbReference>
<dbReference type="Pfam" id="PF07015">
    <property type="entry name" value="VirC1"/>
    <property type="match status" value="1"/>
</dbReference>
<gene>
    <name evidence="1" type="ORF">BD293_3744</name>
</gene>
<evidence type="ECO:0000313" key="2">
    <source>
        <dbReference type="Proteomes" id="UP000320582"/>
    </source>
</evidence>
<dbReference type="PANTHER" id="PTHR13696:SF99">
    <property type="entry name" value="COBYRINIC ACID AC-DIAMIDE SYNTHASE"/>
    <property type="match status" value="1"/>
</dbReference>
<dbReference type="AlphaFoldDB" id="A0A543K5K9"/>
<sequence length="244" mass="27117">MKLITAYSHKGGTGKTTALMMLASAIDAQGKSALLIDSDPHQSFAAYRNHSVCALTRAWSERFDVVYYPYDKVDALTLEGNLLNANDTGRYDYCLINLPGVDHPFNRCALQYAEVTLIPFAPSALDLMEVPPALDVIRQLSKEGRVGEARVLFTRMKSETRRTAANNRDIDAVLQNFPVLQTQIKDTAIIADLVMRGLLGRTLAYYEDHAVGLEKAEIPRLKTALQDCRDLLTEINAIIDEAEK</sequence>
<proteinExistence type="predicted"/>
<protein>
    <submittedName>
        <fullName evidence="1">Chromosome partitioning protein</fullName>
    </submittedName>
</protein>